<name>A0ABS8ST90_DATST</name>
<reference evidence="2 3" key="1">
    <citation type="journal article" date="2021" name="BMC Genomics">
        <title>Datura genome reveals duplications of psychoactive alkaloid biosynthetic genes and high mutation rate following tissue culture.</title>
        <authorList>
            <person name="Rajewski A."/>
            <person name="Carter-House D."/>
            <person name="Stajich J."/>
            <person name="Litt A."/>
        </authorList>
    </citation>
    <scope>NUCLEOTIDE SEQUENCE [LARGE SCALE GENOMIC DNA]</scope>
    <source>
        <strain evidence="2">AR-01</strain>
    </source>
</reference>
<keyword evidence="1" id="KW-0812">Transmembrane</keyword>
<comment type="caution">
    <text evidence="2">The sequence shown here is derived from an EMBL/GenBank/DDBJ whole genome shotgun (WGS) entry which is preliminary data.</text>
</comment>
<keyword evidence="1" id="KW-1133">Transmembrane helix</keyword>
<dbReference type="InterPro" id="IPR032675">
    <property type="entry name" value="LRR_dom_sf"/>
</dbReference>
<sequence>FMLAVKGQFQPSHWKESRVSFSFSEELSKFASLGSNTRKPFHQHLRSLIMTNGSGFPARILFNKCSKLRLLKVLDLSSYCLVDLWSNTLKPLIHLKYLAVYTDEFDFHPELHLPHLETLIVQVLSGHTLLFENFGKMEKLRRVEIYDAVLELAVDKEWWIFEESSKLENLRIFKGITLVMLILWMCYYGGVLIFKNLTSLLRRRTMKNLQKYVSSWIVLPSFKYFAFPLAMA</sequence>
<protein>
    <submittedName>
        <fullName evidence="2">Uncharacterized protein</fullName>
    </submittedName>
</protein>
<dbReference type="SUPFAM" id="SSF52058">
    <property type="entry name" value="L domain-like"/>
    <property type="match status" value="1"/>
</dbReference>
<evidence type="ECO:0000256" key="1">
    <source>
        <dbReference type="SAM" id="Phobius"/>
    </source>
</evidence>
<evidence type="ECO:0000313" key="3">
    <source>
        <dbReference type="Proteomes" id="UP000823775"/>
    </source>
</evidence>
<feature type="transmembrane region" description="Helical" evidence="1">
    <location>
        <begin position="172"/>
        <end position="193"/>
    </location>
</feature>
<keyword evidence="1" id="KW-0472">Membrane</keyword>
<dbReference type="Proteomes" id="UP000823775">
    <property type="component" value="Unassembled WGS sequence"/>
</dbReference>
<feature type="transmembrane region" description="Helical" evidence="1">
    <location>
        <begin position="213"/>
        <end position="231"/>
    </location>
</feature>
<gene>
    <name evidence="2" type="ORF">HAX54_048113</name>
</gene>
<accession>A0ABS8ST90</accession>
<organism evidence="2 3">
    <name type="scientific">Datura stramonium</name>
    <name type="common">Jimsonweed</name>
    <name type="synonym">Common thornapple</name>
    <dbReference type="NCBI Taxonomy" id="4076"/>
    <lineage>
        <taxon>Eukaryota</taxon>
        <taxon>Viridiplantae</taxon>
        <taxon>Streptophyta</taxon>
        <taxon>Embryophyta</taxon>
        <taxon>Tracheophyta</taxon>
        <taxon>Spermatophyta</taxon>
        <taxon>Magnoliopsida</taxon>
        <taxon>eudicotyledons</taxon>
        <taxon>Gunneridae</taxon>
        <taxon>Pentapetalae</taxon>
        <taxon>asterids</taxon>
        <taxon>lamiids</taxon>
        <taxon>Solanales</taxon>
        <taxon>Solanaceae</taxon>
        <taxon>Solanoideae</taxon>
        <taxon>Datureae</taxon>
        <taxon>Datura</taxon>
    </lineage>
</organism>
<evidence type="ECO:0000313" key="2">
    <source>
        <dbReference type="EMBL" id="MCD7462236.1"/>
    </source>
</evidence>
<dbReference type="EMBL" id="JACEIK010000790">
    <property type="protein sequence ID" value="MCD7462236.1"/>
    <property type="molecule type" value="Genomic_DNA"/>
</dbReference>
<dbReference type="Gene3D" id="3.80.10.10">
    <property type="entry name" value="Ribonuclease Inhibitor"/>
    <property type="match status" value="1"/>
</dbReference>
<keyword evidence="3" id="KW-1185">Reference proteome</keyword>
<proteinExistence type="predicted"/>
<feature type="non-terminal residue" evidence="2">
    <location>
        <position position="1"/>
    </location>
</feature>